<dbReference type="GO" id="GO:0006417">
    <property type="term" value="P:regulation of translation"/>
    <property type="evidence" value="ECO:0007669"/>
    <property type="project" value="TreeGrafter"/>
</dbReference>
<feature type="domain" description="RRM" evidence="3">
    <location>
        <begin position="2"/>
        <end position="38"/>
    </location>
</feature>
<dbReference type="InterPro" id="IPR000504">
    <property type="entry name" value="RRM_dom"/>
</dbReference>
<organism evidence="4 5">
    <name type="scientific">Lactuca virosa</name>
    <dbReference type="NCBI Taxonomy" id="75947"/>
    <lineage>
        <taxon>Eukaryota</taxon>
        <taxon>Viridiplantae</taxon>
        <taxon>Streptophyta</taxon>
        <taxon>Embryophyta</taxon>
        <taxon>Tracheophyta</taxon>
        <taxon>Spermatophyta</taxon>
        <taxon>Magnoliopsida</taxon>
        <taxon>eudicotyledons</taxon>
        <taxon>Gunneridae</taxon>
        <taxon>Pentapetalae</taxon>
        <taxon>asterids</taxon>
        <taxon>campanulids</taxon>
        <taxon>Asterales</taxon>
        <taxon>Asteraceae</taxon>
        <taxon>Cichorioideae</taxon>
        <taxon>Cichorieae</taxon>
        <taxon>Lactucinae</taxon>
        <taxon>Lactuca</taxon>
    </lineage>
</organism>
<dbReference type="GO" id="GO:0003729">
    <property type="term" value="F:mRNA binding"/>
    <property type="evidence" value="ECO:0007669"/>
    <property type="project" value="TreeGrafter"/>
</dbReference>
<sequence length="101" mass="11234">MHDNITDRPRGFGFITFDSEDSVEQVMQKNFHELCGKLVEVKKVVPKDDNCGVGGGSGINNYLSGGNGIGNYFVSVYGGYPYGYYRGFNYAASIHTFQFRI</sequence>
<reference evidence="4 5" key="1">
    <citation type="submission" date="2022-01" db="EMBL/GenBank/DDBJ databases">
        <authorList>
            <person name="Xiong W."/>
            <person name="Schranz E."/>
        </authorList>
    </citation>
    <scope>NUCLEOTIDE SEQUENCE [LARGE SCALE GENOMIC DNA]</scope>
</reference>
<keyword evidence="1" id="KW-0677">Repeat</keyword>
<evidence type="ECO:0000313" key="4">
    <source>
        <dbReference type="EMBL" id="CAH1426765.1"/>
    </source>
</evidence>
<evidence type="ECO:0000256" key="2">
    <source>
        <dbReference type="ARBA" id="ARBA00022884"/>
    </source>
</evidence>
<evidence type="ECO:0000259" key="3">
    <source>
        <dbReference type="Pfam" id="PF00076"/>
    </source>
</evidence>
<protein>
    <recommendedName>
        <fullName evidence="3">RRM domain-containing protein</fullName>
    </recommendedName>
</protein>
<keyword evidence="5" id="KW-1185">Reference proteome</keyword>
<dbReference type="PANTHER" id="PTHR48032:SF12">
    <property type="entry name" value="RRM DOMAIN-CONTAINING PROTEIN"/>
    <property type="match status" value="1"/>
</dbReference>
<dbReference type="Gene3D" id="3.30.70.330">
    <property type="match status" value="1"/>
</dbReference>
<dbReference type="EMBL" id="CAKMRJ010002223">
    <property type="protein sequence ID" value="CAH1426765.1"/>
    <property type="molecule type" value="Genomic_DNA"/>
</dbReference>
<gene>
    <name evidence="4" type="ORF">LVIROSA_LOCUS13827</name>
</gene>
<evidence type="ECO:0000256" key="1">
    <source>
        <dbReference type="ARBA" id="ARBA00022737"/>
    </source>
</evidence>
<dbReference type="PANTHER" id="PTHR48032">
    <property type="entry name" value="RNA-BINDING PROTEIN MUSASHI HOMOLOG RBP6"/>
    <property type="match status" value="1"/>
</dbReference>
<dbReference type="Pfam" id="PF00076">
    <property type="entry name" value="RRM_1"/>
    <property type="match status" value="1"/>
</dbReference>
<dbReference type="AlphaFoldDB" id="A0AAU9MXU7"/>
<dbReference type="InterPro" id="IPR012677">
    <property type="entry name" value="Nucleotide-bd_a/b_plait_sf"/>
</dbReference>
<name>A0AAU9MXU7_9ASTR</name>
<evidence type="ECO:0000313" key="5">
    <source>
        <dbReference type="Proteomes" id="UP001157418"/>
    </source>
</evidence>
<dbReference type="InterPro" id="IPR035979">
    <property type="entry name" value="RBD_domain_sf"/>
</dbReference>
<comment type="caution">
    <text evidence="4">The sequence shown here is derived from an EMBL/GenBank/DDBJ whole genome shotgun (WGS) entry which is preliminary data.</text>
</comment>
<keyword evidence="2" id="KW-0694">RNA-binding</keyword>
<dbReference type="SUPFAM" id="SSF54928">
    <property type="entry name" value="RNA-binding domain, RBD"/>
    <property type="match status" value="1"/>
</dbReference>
<dbReference type="Proteomes" id="UP001157418">
    <property type="component" value="Unassembled WGS sequence"/>
</dbReference>
<proteinExistence type="predicted"/>
<accession>A0AAU9MXU7</accession>